<dbReference type="EMBL" id="QHHU01000054">
    <property type="protein sequence ID" value="RSM38869.1"/>
    <property type="molecule type" value="Genomic_DNA"/>
</dbReference>
<dbReference type="RefSeq" id="WP_020645523.1">
    <property type="nucleotide sequence ID" value="NZ_QHHU01000054.1"/>
</dbReference>
<dbReference type="InterPro" id="IPR046178">
    <property type="entry name" value="DUF6187"/>
</dbReference>
<gene>
    <name evidence="1" type="ORF">DMA12_31695</name>
</gene>
<protein>
    <submittedName>
        <fullName evidence="1">Uncharacterized protein</fullName>
    </submittedName>
</protein>
<evidence type="ECO:0000313" key="1">
    <source>
        <dbReference type="EMBL" id="RSM38869.1"/>
    </source>
</evidence>
<proteinExistence type="predicted"/>
<organism evidence="1 2">
    <name type="scientific">Amycolatopsis balhimycina DSM 5908</name>
    <dbReference type="NCBI Taxonomy" id="1081091"/>
    <lineage>
        <taxon>Bacteria</taxon>
        <taxon>Bacillati</taxon>
        <taxon>Actinomycetota</taxon>
        <taxon>Actinomycetes</taxon>
        <taxon>Pseudonocardiales</taxon>
        <taxon>Pseudonocardiaceae</taxon>
        <taxon>Amycolatopsis</taxon>
    </lineage>
</organism>
<accession>A0A428W736</accession>
<name>A0A428W736_AMYBA</name>
<dbReference type="Proteomes" id="UP000286716">
    <property type="component" value="Unassembled WGS sequence"/>
</dbReference>
<reference evidence="1 2" key="1">
    <citation type="submission" date="2018-05" db="EMBL/GenBank/DDBJ databases">
        <title>Evolution of GPA BGCs.</title>
        <authorList>
            <person name="Waglechner N."/>
            <person name="Wright G.D."/>
        </authorList>
    </citation>
    <scope>NUCLEOTIDE SEQUENCE [LARGE SCALE GENOMIC DNA]</scope>
    <source>
        <strain evidence="1 2">DSM 5908</strain>
    </source>
</reference>
<dbReference type="OrthoDB" id="4248278at2"/>
<dbReference type="AlphaFoldDB" id="A0A428W736"/>
<comment type="caution">
    <text evidence="1">The sequence shown here is derived from an EMBL/GenBank/DDBJ whole genome shotgun (WGS) entry which is preliminary data.</text>
</comment>
<dbReference type="Pfam" id="PF19685">
    <property type="entry name" value="DUF6187"/>
    <property type="match status" value="1"/>
</dbReference>
<keyword evidence="2" id="KW-1185">Reference proteome</keyword>
<sequence length="155" mass="16023">MPEPHDSRFALPAVDDPATTEAGVILLGLEADRLLAGLGLARLADDPALVTQVVDQVRHGVAGFSVAGLVAAGAEHWRSVRGGLGEAPSTSSPGSLRREWAARLDRVGEAVPGAGTATLAYLTACALRRAEVDRLADGRAYGKEPADVVPEVPAR</sequence>
<evidence type="ECO:0000313" key="2">
    <source>
        <dbReference type="Proteomes" id="UP000286716"/>
    </source>
</evidence>